<name>A0ABS5ZFU5_9GAMM</name>
<comment type="similarity">
    <text evidence="2">Belongs to the UPF0283 family.</text>
</comment>
<keyword evidence="3" id="KW-1003">Cell membrane</keyword>
<dbReference type="Pfam" id="PF05128">
    <property type="entry name" value="DUF697"/>
    <property type="match status" value="1"/>
</dbReference>
<keyword evidence="7 8" id="KW-0472">Membrane</keyword>
<dbReference type="Proteomes" id="UP000690515">
    <property type="component" value="Unassembled WGS sequence"/>
</dbReference>
<dbReference type="EMBL" id="JAGSOY010000054">
    <property type="protein sequence ID" value="MBU2712939.1"/>
    <property type="molecule type" value="Genomic_DNA"/>
</dbReference>
<evidence type="ECO:0000256" key="1">
    <source>
        <dbReference type="ARBA" id="ARBA00004429"/>
    </source>
</evidence>
<evidence type="ECO:0000256" key="2">
    <source>
        <dbReference type="ARBA" id="ARBA00008255"/>
    </source>
</evidence>
<evidence type="ECO:0000256" key="8">
    <source>
        <dbReference type="SAM" id="Phobius"/>
    </source>
</evidence>
<evidence type="ECO:0000313" key="10">
    <source>
        <dbReference type="Proteomes" id="UP000690515"/>
    </source>
</evidence>
<dbReference type="InterPro" id="IPR021147">
    <property type="entry name" value="DUF697"/>
</dbReference>
<reference evidence="9 10" key="1">
    <citation type="submission" date="2021-04" db="EMBL/GenBank/DDBJ databases">
        <authorList>
            <person name="Pira H."/>
            <person name="Risdian C."/>
            <person name="Wink J."/>
        </authorList>
    </citation>
    <scope>NUCLEOTIDE SEQUENCE [LARGE SCALE GENOMIC DNA]</scope>
    <source>
        <strain evidence="9 10">WH53</strain>
    </source>
</reference>
<comment type="caution">
    <text evidence="9">The sequence shown here is derived from an EMBL/GenBank/DDBJ whole genome shotgun (WGS) entry which is preliminary data.</text>
</comment>
<evidence type="ECO:0000256" key="6">
    <source>
        <dbReference type="ARBA" id="ARBA00022989"/>
    </source>
</evidence>
<accession>A0ABS5ZFU5</accession>
<keyword evidence="4" id="KW-0997">Cell inner membrane</keyword>
<dbReference type="InterPro" id="IPR006507">
    <property type="entry name" value="UPF0283"/>
</dbReference>
<feature type="transmembrane region" description="Helical" evidence="8">
    <location>
        <begin position="75"/>
        <end position="97"/>
    </location>
</feature>
<dbReference type="PANTHER" id="PTHR39342:SF1">
    <property type="entry name" value="UPF0283 MEMBRANE PROTEIN YCJF"/>
    <property type="match status" value="1"/>
</dbReference>
<evidence type="ECO:0000256" key="7">
    <source>
        <dbReference type="ARBA" id="ARBA00023136"/>
    </source>
</evidence>
<sequence>MTANNNTPDNQAKPLKAAIRFDDNINNTASPTPTLKSQQVLDNDLTLEEIPASELEQTLEQLAKQKNVPKKSRSILLRLGLITLGAASVIELGQFLWNSWQDSPILAGLFITGIGCLSIATLRLIFRELGSLKRLRGVHRFQERAAQLLASEQQGEGVVFCEKLAKRCNHDKHDCFQEWTTQLTNVHTDKETLQLYNHTVLSTFDQQAKRTVSRSASESALFIAISPLALTDMMIMMLRNVKLISDIAAIYGVKLGYWSRIKLIKSVLFNVFFAGASELIADLGMELLGTELAGKLSARMAQGIGAGLMTARLGYQTMALCRPLAFTEQERPKLKKIHQQLLTELKQTLWQTSTQSLKNTIKQKDPF</sequence>
<protein>
    <submittedName>
        <fullName evidence="9">TIGR01620 family protein</fullName>
    </submittedName>
</protein>
<dbReference type="RefSeq" id="WP_215821161.1">
    <property type="nucleotide sequence ID" value="NZ_JAGSOY010000054.1"/>
</dbReference>
<dbReference type="PANTHER" id="PTHR39342">
    <property type="entry name" value="UPF0283 MEMBRANE PROTEIN YCJF"/>
    <property type="match status" value="1"/>
</dbReference>
<feature type="transmembrane region" description="Helical" evidence="8">
    <location>
        <begin position="103"/>
        <end position="126"/>
    </location>
</feature>
<evidence type="ECO:0000256" key="3">
    <source>
        <dbReference type="ARBA" id="ARBA00022475"/>
    </source>
</evidence>
<dbReference type="NCBIfam" id="TIGR01620">
    <property type="entry name" value="hyp_HI0043"/>
    <property type="match status" value="1"/>
</dbReference>
<comment type="subcellular location">
    <subcellularLocation>
        <location evidence="1">Cell inner membrane</location>
        <topology evidence="1">Multi-pass membrane protein</topology>
    </subcellularLocation>
</comment>
<keyword evidence="6 8" id="KW-1133">Transmembrane helix</keyword>
<proteinExistence type="inferred from homology"/>
<evidence type="ECO:0000256" key="5">
    <source>
        <dbReference type="ARBA" id="ARBA00022692"/>
    </source>
</evidence>
<keyword evidence="10" id="KW-1185">Reference proteome</keyword>
<gene>
    <name evidence="9" type="ORF">KCG35_17865</name>
</gene>
<organism evidence="9 10">
    <name type="scientific">Zooshikella harenae</name>
    <dbReference type="NCBI Taxonomy" id="2827238"/>
    <lineage>
        <taxon>Bacteria</taxon>
        <taxon>Pseudomonadati</taxon>
        <taxon>Pseudomonadota</taxon>
        <taxon>Gammaproteobacteria</taxon>
        <taxon>Oceanospirillales</taxon>
        <taxon>Zooshikellaceae</taxon>
        <taxon>Zooshikella</taxon>
    </lineage>
</organism>
<evidence type="ECO:0000313" key="9">
    <source>
        <dbReference type="EMBL" id="MBU2712939.1"/>
    </source>
</evidence>
<evidence type="ECO:0000256" key="4">
    <source>
        <dbReference type="ARBA" id="ARBA00022519"/>
    </source>
</evidence>
<feature type="transmembrane region" description="Helical" evidence="8">
    <location>
        <begin position="219"/>
        <end position="238"/>
    </location>
</feature>
<keyword evidence="5 8" id="KW-0812">Transmembrane</keyword>